<evidence type="ECO:0000313" key="1">
    <source>
        <dbReference type="EMBL" id="WEB40755.1"/>
    </source>
</evidence>
<dbReference type="NCBIfam" id="TIGR04187">
    <property type="entry name" value="GRASP_SAV_5884"/>
    <property type="match status" value="1"/>
</dbReference>
<dbReference type="PANTHER" id="PTHR21621:SF0">
    <property type="entry name" value="BETA-CITRYLGLUTAMATE SYNTHASE B-RELATED"/>
    <property type="match status" value="1"/>
</dbReference>
<dbReference type="Gene3D" id="3.30.470.20">
    <property type="entry name" value="ATP-grasp fold, B domain"/>
    <property type="match status" value="1"/>
</dbReference>
<dbReference type="Proteomes" id="UP001218629">
    <property type="component" value="Chromosome"/>
</dbReference>
<sequence length="310" mass="35045">MTRLDDATADLVITELQQRNVPVVRLDPGGFPDRLRLNAFLGGQGMSGSVLTDTRTADLTGIRSVYWRRPTPYATGPGQAERWCGDQARYGLGGILAALPGTHYVNHPWRNRDAEYKPVQLATAARCALRILPTLITNQPAEARRFLMEYRPVLYKPLWNSDYTGPDGRPWTVWVDDVDPDTLDAGVARTAHLFQKRLDKTGDVRLTVVGNRSFAIRIDSPGLDWRRTYDQNSYTLIDTPPDVDNAVRVYMETFGLVYGAFDFGIDRAGLWWMYECNPNGQWAWFPGHITARITNALADRLERPGELCER</sequence>
<proteinExistence type="predicted"/>
<gene>
    <name evidence="1" type="primary">tgmB</name>
    <name evidence="1" type="ORF">MOV08_16690</name>
</gene>
<reference evidence="1 2" key="1">
    <citation type="submission" date="2022-03" db="EMBL/GenBank/DDBJ databases">
        <title>Streptomyces yunnanensis P86,complete genome.</title>
        <authorList>
            <person name="Chen S."/>
            <person name="Zhang Q."/>
        </authorList>
    </citation>
    <scope>NUCLEOTIDE SEQUENCE [LARGE SCALE GENOMIC DNA]</scope>
    <source>
        <strain evidence="1 2">P86</strain>
    </source>
</reference>
<keyword evidence="2" id="KW-1185">Reference proteome</keyword>
<dbReference type="EMBL" id="CP095749">
    <property type="protein sequence ID" value="WEB40755.1"/>
    <property type="molecule type" value="Genomic_DNA"/>
</dbReference>
<evidence type="ECO:0000313" key="2">
    <source>
        <dbReference type="Proteomes" id="UP001218629"/>
    </source>
</evidence>
<dbReference type="PANTHER" id="PTHR21621">
    <property type="entry name" value="RIBOSOMAL PROTEIN S6 MODIFICATION PROTEIN"/>
    <property type="match status" value="1"/>
</dbReference>
<name>A0ABY8AA25_9ACTN</name>
<protein>
    <submittedName>
        <fullName evidence="1">ATP-grasp ribosomal peptide maturase</fullName>
    </submittedName>
</protein>
<dbReference type="SUPFAM" id="SSF56059">
    <property type="entry name" value="Glutathione synthetase ATP-binding domain-like"/>
    <property type="match status" value="1"/>
</dbReference>
<accession>A0ABY8AA25</accession>
<dbReference type="RefSeq" id="WP_275307895.1">
    <property type="nucleotide sequence ID" value="NZ_CP095749.1"/>
</dbReference>
<dbReference type="InterPro" id="IPR026449">
    <property type="entry name" value="GRASP_SAV_5884"/>
</dbReference>
<organism evidence="1 2">
    <name type="scientific">Streptomyces yunnanensis</name>
    <dbReference type="NCBI Taxonomy" id="156453"/>
    <lineage>
        <taxon>Bacteria</taxon>
        <taxon>Bacillati</taxon>
        <taxon>Actinomycetota</taxon>
        <taxon>Actinomycetes</taxon>
        <taxon>Kitasatosporales</taxon>
        <taxon>Streptomycetaceae</taxon>
        <taxon>Streptomyces</taxon>
    </lineage>
</organism>